<evidence type="ECO:0000256" key="1">
    <source>
        <dbReference type="SAM" id="MobiDB-lite"/>
    </source>
</evidence>
<name>A0AAV4ARU3_9GAST</name>
<proteinExistence type="predicted"/>
<organism evidence="2 3">
    <name type="scientific">Plakobranchus ocellatus</name>
    <dbReference type="NCBI Taxonomy" id="259542"/>
    <lineage>
        <taxon>Eukaryota</taxon>
        <taxon>Metazoa</taxon>
        <taxon>Spiralia</taxon>
        <taxon>Lophotrochozoa</taxon>
        <taxon>Mollusca</taxon>
        <taxon>Gastropoda</taxon>
        <taxon>Heterobranchia</taxon>
        <taxon>Euthyneura</taxon>
        <taxon>Panpulmonata</taxon>
        <taxon>Sacoglossa</taxon>
        <taxon>Placobranchoidea</taxon>
        <taxon>Plakobranchidae</taxon>
        <taxon>Plakobranchus</taxon>
    </lineage>
</organism>
<dbReference type="AlphaFoldDB" id="A0AAV4ARU3"/>
<evidence type="ECO:0000313" key="3">
    <source>
        <dbReference type="Proteomes" id="UP000735302"/>
    </source>
</evidence>
<sequence>MLIASPQQGNLRLSGPPLGQGAGGGARTSDRRVPVDFRADSLATQRQTSSSTLHFLMDRLRDVYDLRLILLHFIRASSRTSILRVSFSLEHRITVLSMKAFRGGIYHYTSIYSYGDNFYSQDEQD</sequence>
<protein>
    <submittedName>
        <fullName evidence="2">Uncharacterized protein</fullName>
    </submittedName>
</protein>
<keyword evidence="3" id="KW-1185">Reference proteome</keyword>
<evidence type="ECO:0000313" key="2">
    <source>
        <dbReference type="EMBL" id="GFO10042.1"/>
    </source>
</evidence>
<accession>A0AAV4ARU3</accession>
<dbReference type="Proteomes" id="UP000735302">
    <property type="component" value="Unassembled WGS sequence"/>
</dbReference>
<feature type="compositionally biased region" description="Polar residues" evidence="1">
    <location>
        <begin position="1"/>
        <end position="11"/>
    </location>
</feature>
<comment type="caution">
    <text evidence="2">The sequence shown here is derived from an EMBL/GenBank/DDBJ whole genome shotgun (WGS) entry which is preliminary data.</text>
</comment>
<gene>
    <name evidence="2" type="ORF">PoB_003654700</name>
</gene>
<reference evidence="2 3" key="1">
    <citation type="journal article" date="2021" name="Elife">
        <title>Chloroplast acquisition without the gene transfer in kleptoplastic sea slugs, Plakobranchus ocellatus.</title>
        <authorList>
            <person name="Maeda T."/>
            <person name="Takahashi S."/>
            <person name="Yoshida T."/>
            <person name="Shimamura S."/>
            <person name="Takaki Y."/>
            <person name="Nagai Y."/>
            <person name="Toyoda A."/>
            <person name="Suzuki Y."/>
            <person name="Arimoto A."/>
            <person name="Ishii H."/>
            <person name="Satoh N."/>
            <person name="Nishiyama T."/>
            <person name="Hasebe M."/>
            <person name="Maruyama T."/>
            <person name="Minagawa J."/>
            <person name="Obokata J."/>
            <person name="Shigenobu S."/>
        </authorList>
    </citation>
    <scope>NUCLEOTIDE SEQUENCE [LARGE SCALE GENOMIC DNA]</scope>
</reference>
<feature type="region of interest" description="Disordered" evidence="1">
    <location>
        <begin position="1"/>
        <end position="32"/>
    </location>
</feature>
<dbReference type="EMBL" id="BLXT01004140">
    <property type="protein sequence ID" value="GFO10042.1"/>
    <property type="molecule type" value="Genomic_DNA"/>
</dbReference>